<dbReference type="RefSeq" id="WP_019599665.1">
    <property type="nucleotide sequence ID" value="NZ_FNQC01000005.1"/>
</dbReference>
<name>A0A1H3Q596_9BACT</name>
<dbReference type="Pfam" id="PF25056">
    <property type="entry name" value="DUF7793"/>
    <property type="match status" value="1"/>
</dbReference>
<accession>A0A1H3Q596</accession>
<evidence type="ECO:0000259" key="1">
    <source>
        <dbReference type="Pfam" id="PF25056"/>
    </source>
</evidence>
<dbReference type="Proteomes" id="UP000199663">
    <property type="component" value="Unassembled WGS sequence"/>
</dbReference>
<sequence>MEPYAIIDESSFPIVRIRFTGNKSNDQNFQSYLDQTKACYRFGKRLALIFDASNAGIPSMSHQKMQANWLKENKELMQDYCVGTAYVIPNVAIRAILKMIFSFQKQPVPYQVFENEEEAEAWVKSFELD</sequence>
<dbReference type="Gene3D" id="3.40.970.30">
    <property type="entry name" value="yp_829618.1 like domains"/>
    <property type="match status" value="1"/>
</dbReference>
<evidence type="ECO:0000313" key="3">
    <source>
        <dbReference type="Proteomes" id="UP000199663"/>
    </source>
</evidence>
<protein>
    <submittedName>
        <fullName evidence="2">SpoIIAA-like</fullName>
    </submittedName>
</protein>
<reference evidence="2 3" key="1">
    <citation type="submission" date="2016-10" db="EMBL/GenBank/DDBJ databases">
        <authorList>
            <person name="Varghese N."/>
            <person name="Submissions S."/>
        </authorList>
    </citation>
    <scope>NUCLEOTIDE SEQUENCE [LARGE SCALE GENOMIC DNA]</scope>
    <source>
        <strain evidence="2 3">DSM 17997</strain>
    </source>
</reference>
<dbReference type="InterPro" id="IPR056695">
    <property type="entry name" value="DUF7793"/>
</dbReference>
<comment type="caution">
    <text evidence="2">The sequence shown here is derived from an EMBL/GenBank/DDBJ whole genome shotgun (WGS) entry which is preliminary data.</text>
</comment>
<evidence type="ECO:0000313" key="2">
    <source>
        <dbReference type="EMBL" id="SDZ08722.1"/>
    </source>
</evidence>
<feature type="domain" description="DUF7793" evidence="1">
    <location>
        <begin position="81"/>
        <end position="126"/>
    </location>
</feature>
<proteinExistence type="predicted"/>
<dbReference type="EMBL" id="FNQC01000005">
    <property type="protein sequence ID" value="SDZ08722.1"/>
    <property type="molecule type" value="Genomic_DNA"/>
</dbReference>
<gene>
    <name evidence="2" type="ORF">SAMN05444412_105240</name>
</gene>
<keyword evidence="3" id="KW-1185">Reference proteome</keyword>
<organism evidence="2 3">
    <name type="scientific">Rhodonellum ikkaensis</name>
    <dbReference type="NCBI Taxonomy" id="336829"/>
    <lineage>
        <taxon>Bacteria</taxon>
        <taxon>Pseudomonadati</taxon>
        <taxon>Bacteroidota</taxon>
        <taxon>Cytophagia</taxon>
        <taxon>Cytophagales</taxon>
        <taxon>Cytophagaceae</taxon>
        <taxon>Rhodonellum</taxon>
    </lineage>
</organism>